<evidence type="ECO:0000313" key="3">
    <source>
        <dbReference type="Proteomes" id="UP000809337"/>
    </source>
</evidence>
<dbReference type="PANTHER" id="PTHR37936">
    <property type="entry name" value="TRANSPOSASE INSC FOR INSERTION ELEMENT IS2A-RELATED"/>
    <property type="match status" value="1"/>
</dbReference>
<dbReference type="Gene3D" id="1.10.10.10">
    <property type="entry name" value="Winged helix-like DNA-binding domain superfamily/Winged helix DNA-binding domain"/>
    <property type="match status" value="1"/>
</dbReference>
<protein>
    <submittedName>
        <fullName evidence="2">Transposase</fullName>
    </submittedName>
</protein>
<dbReference type="GO" id="GO:0043565">
    <property type="term" value="F:sequence-specific DNA binding"/>
    <property type="evidence" value="ECO:0007669"/>
    <property type="project" value="InterPro"/>
</dbReference>
<proteinExistence type="inferred from homology"/>
<dbReference type="InterPro" id="IPR002514">
    <property type="entry name" value="Transposase_8"/>
</dbReference>
<name>A0A9Q2NLN1_9RHOB</name>
<comment type="similarity">
    <text evidence="1">Belongs to the transposase 8 family.</text>
</comment>
<reference evidence="2" key="1">
    <citation type="submission" date="2021-01" db="EMBL/GenBank/DDBJ databases">
        <title>Diatom-associated Roseobacters Show Island Model of Population Structure.</title>
        <authorList>
            <person name="Qu L."/>
            <person name="Feng X."/>
            <person name="Chen Y."/>
            <person name="Li L."/>
            <person name="Wang X."/>
            <person name="Hu Z."/>
            <person name="Wang H."/>
            <person name="Luo H."/>
        </authorList>
    </citation>
    <scope>NUCLEOTIDE SEQUENCE</scope>
    <source>
        <strain evidence="2">SM26-45</strain>
    </source>
</reference>
<dbReference type="InterPro" id="IPR010921">
    <property type="entry name" value="Trp_repressor/repl_initiator"/>
</dbReference>
<organism evidence="2 3">
    <name type="scientific">Pseudosulfitobacter pseudonitzschiae</name>
    <dbReference type="NCBI Taxonomy" id="1402135"/>
    <lineage>
        <taxon>Bacteria</taxon>
        <taxon>Pseudomonadati</taxon>
        <taxon>Pseudomonadota</taxon>
        <taxon>Alphaproteobacteria</taxon>
        <taxon>Rhodobacterales</taxon>
        <taxon>Roseobacteraceae</taxon>
        <taxon>Pseudosulfitobacter</taxon>
    </lineage>
</organism>
<dbReference type="GO" id="GO:0006313">
    <property type="term" value="P:DNA transposition"/>
    <property type="evidence" value="ECO:0007669"/>
    <property type="project" value="InterPro"/>
</dbReference>
<sequence>MATTVEFLRDYGVEIRANGQKRWPNEVKARIVAESLQPGVSVNAVAARYGLRANHLSEWRSQARDGRLVLPAGDDDAFSFAPLVVSDGDGGAHMLAVAGRSAKPDESSHTSIEIAIGRVTVRLDGTTSSTRVAEIVRAIEGQP</sequence>
<dbReference type="EMBL" id="JAFBWN010000024">
    <property type="protein sequence ID" value="MBM2356961.1"/>
    <property type="molecule type" value="Genomic_DNA"/>
</dbReference>
<dbReference type="Pfam" id="PF01527">
    <property type="entry name" value="HTH_Tnp_1"/>
    <property type="match status" value="1"/>
</dbReference>
<evidence type="ECO:0000313" key="2">
    <source>
        <dbReference type="EMBL" id="MBM2356961.1"/>
    </source>
</evidence>
<accession>A0A9Q2NLN1</accession>
<dbReference type="PANTHER" id="PTHR37936:SF3">
    <property type="entry name" value="TRANSPOSASE INSC FOR INSERTION ELEMENT IS2A-RELATED"/>
    <property type="match status" value="1"/>
</dbReference>
<dbReference type="AlphaFoldDB" id="A0A9Q2NLN1"/>
<evidence type="ECO:0000256" key="1">
    <source>
        <dbReference type="ARBA" id="ARBA00009964"/>
    </source>
</evidence>
<gene>
    <name evidence="2" type="ORF">JQX14_20605</name>
</gene>
<dbReference type="GO" id="GO:0004803">
    <property type="term" value="F:transposase activity"/>
    <property type="evidence" value="ECO:0007669"/>
    <property type="project" value="InterPro"/>
</dbReference>
<dbReference type="SUPFAM" id="SSF48295">
    <property type="entry name" value="TrpR-like"/>
    <property type="match status" value="1"/>
</dbReference>
<dbReference type="Proteomes" id="UP000809337">
    <property type="component" value="Unassembled WGS sequence"/>
</dbReference>
<dbReference type="InterPro" id="IPR036388">
    <property type="entry name" value="WH-like_DNA-bd_sf"/>
</dbReference>
<dbReference type="RefSeq" id="WP_231035821.1">
    <property type="nucleotide sequence ID" value="NZ_JAJNGX010000024.1"/>
</dbReference>
<dbReference type="NCBIfam" id="NF047595">
    <property type="entry name" value="IS66_ISRel24_TnpA"/>
    <property type="match status" value="1"/>
</dbReference>
<comment type="caution">
    <text evidence="2">The sequence shown here is derived from an EMBL/GenBank/DDBJ whole genome shotgun (WGS) entry which is preliminary data.</text>
</comment>